<dbReference type="GO" id="GO:0016773">
    <property type="term" value="F:phosphotransferase activity, alcohol group as acceptor"/>
    <property type="evidence" value="ECO:0007669"/>
    <property type="project" value="InterPro"/>
</dbReference>
<protein>
    <submittedName>
        <fullName evidence="1">Anhydro-N-acetylmuramic acid kinase</fullName>
    </submittedName>
</protein>
<dbReference type="GO" id="GO:0009254">
    <property type="term" value="P:peptidoglycan turnover"/>
    <property type="evidence" value="ECO:0007669"/>
    <property type="project" value="InterPro"/>
</dbReference>
<dbReference type="GO" id="GO:0005524">
    <property type="term" value="F:ATP binding"/>
    <property type="evidence" value="ECO:0007669"/>
    <property type="project" value="InterPro"/>
</dbReference>
<name>A0A9W6H9X9_9MICO</name>
<evidence type="ECO:0000313" key="2">
    <source>
        <dbReference type="Proteomes" id="UP001142372"/>
    </source>
</evidence>
<keyword evidence="1" id="KW-0418">Kinase</keyword>
<gene>
    <name evidence="1" type="primary">anmK</name>
    <name evidence="1" type="ORF">GCM10017584_16360</name>
</gene>
<dbReference type="InterPro" id="IPR043129">
    <property type="entry name" value="ATPase_NBD"/>
</dbReference>
<keyword evidence="2" id="KW-1185">Reference proteome</keyword>
<reference evidence="1" key="2">
    <citation type="submission" date="2023-01" db="EMBL/GenBank/DDBJ databases">
        <authorList>
            <person name="Sun Q."/>
            <person name="Evtushenko L."/>
        </authorList>
    </citation>
    <scope>NUCLEOTIDE SEQUENCE</scope>
    <source>
        <strain evidence="1">VKM Ac-1401</strain>
    </source>
</reference>
<sequence>MRILSLQSGTSADGIDVAVAEIEALDASATPALSLRPLLARTVDWSEELQPRLLAAIAGESLTPAEFCELDTRAGQEFAAAARAAAAEIPGGVDLAVSHGQTLYHWVDGGRARGTLQIGEASWIAEALDRPVLSNVRSADIAAGGDGAPLMGLFDRAWLAGEAEASGSPIATVNLGGIANVQIVSPGGGLVAFDSGPANCLIDAVVARATEGRQTRDTDGALAEAGRVDEAVLAALLAHPYFVATPPKSTGRETFDLGVVDRAVASAGSGAGSVNGSGPELPLADLVATLTALTARTVADAVRSATPTAPNRVVVSGGGVHNPAMLRALTAVLGLHGIAVTTSDAWGVDPDDKESLLFALIGFLSWHGVPAALPATPAGRARVLGQLTLTPGATLGRRLDGIAGLRLADTRLAGTLAEATIA</sequence>
<evidence type="ECO:0000313" key="1">
    <source>
        <dbReference type="EMBL" id="GLJ76062.1"/>
    </source>
</evidence>
<dbReference type="Proteomes" id="UP001142372">
    <property type="component" value="Unassembled WGS sequence"/>
</dbReference>
<dbReference type="GO" id="GO:0006040">
    <property type="term" value="P:amino sugar metabolic process"/>
    <property type="evidence" value="ECO:0007669"/>
    <property type="project" value="InterPro"/>
</dbReference>
<dbReference type="InterPro" id="IPR005338">
    <property type="entry name" value="Anhydro_N_Ac-Mur_kinase"/>
</dbReference>
<organism evidence="1 2">
    <name type="scientific">Leifsonia poae</name>
    <dbReference type="NCBI Taxonomy" id="110933"/>
    <lineage>
        <taxon>Bacteria</taxon>
        <taxon>Bacillati</taxon>
        <taxon>Actinomycetota</taxon>
        <taxon>Actinomycetes</taxon>
        <taxon>Micrococcales</taxon>
        <taxon>Microbacteriaceae</taxon>
        <taxon>Leifsonia</taxon>
    </lineage>
</organism>
<dbReference type="AlphaFoldDB" id="A0A9W6H9X9"/>
<dbReference type="SUPFAM" id="SSF53067">
    <property type="entry name" value="Actin-like ATPase domain"/>
    <property type="match status" value="1"/>
</dbReference>
<dbReference type="RefSeq" id="WP_271176732.1">
    <property type="nucleotide sequence ID" value="NZ_BAAAJO010000005.1"/>
</dbReference>
<accession>A0A9W6H9X9</accession>
<proteinExistence type="predicted"/>
<dbReference type="GO" id="GO:0016301">
    <property type="term" value="F:kinase activity"/>
    <property type="evidence" value="ECO:0007669"/>
    <property type="project" value="UniProtKB-KW"/>
</dbReference>
<reference evidence="1" key="1">
    <citation type="journal article" date="2014" name="Int. J. Syst. Evol. Microbiol.">
        <title>Complete genome sequence of Corynebacterium casei LMG S-19264T (=DSM 44701T), isolated from a smear-ripened cheese.</title>
        <authorList>
            <consortium name="US DOE Joint Genome Institute (JGI-PGF)"/>
            <person name="Walter F."/>
            <person name="Albersmeier A."/>
            <person name="Kalinowski J."/>
            <person name="Ruckert C."/>
        </authorList>
    </citation>
    <scope>NUCLEOTIDE SEQUENCE</scope>
    <source>
        <strain evidence="1">VKM Ac-1401</strain>
    </source>
</reference>
<comment type="caution">
    <text evidence="1">The sequence shown here is derived from an EMBL/GenBank/DDBJ whole genome shotgun (WGS) entry which is preliminary data.</text>
</comment>
<dbReference type="Gene3D" id="3.30.420.40">
    <property type="match status" value="2"/>
</dbReference>
<dbReference type="EMBL" id="BSEN01000006">
    <property type="protein sequence ID" value="GLJ76062.1"/>
    <property type="molecule type" value="Genomic_DNA"/>
</dbReference>
<dbReference type="PANTHER" id="PTHR30605">
    <property type="entry name" value="ANHYDRO-N-ACETYLMURAMIC ACID KINASE"/>
    <property type="match status" value="1"/>
</dbReference>
<dbReference type="PANTHER" id="PTHR30605:SF0">
    <property type="entry name" value="ANHYDRO-N-ACETYLMURAMIC ACID KINASE"/>
    <property type="match status" value="1"/>
</dbReference>
<dbReference type="Pfam" id="PF03702">
    <property type="entry name" value="AnmK"/>
    <property type="match status" value="1"/>
</dbReference>
<keyword evidence="1" id="KW-0808">Transferase</keyword>